<sequence length="321" mass="35999">MVDLPQELADLIIDELQDDRLALCACSLVSHSFYHPSRKYIFRKISLGPNSVDAFNKIIGSSPDIPFLVHELSIQRGTRIHKDWAVYSEVLPGIISRCANLRRLHLSKIVWRKAPVRFPTLRSAVENANLTFLDLKSCRFASYDDAARFFARFPRLKRLSVSGNLAEDDSLGCFSLSAPTTRIALDELDVGLMESISVMGFLAMSGCVFELGRLRVLQWDSCDDSDMFGIRVILRDAVDTLEHVSVGRCCCDQPGEPIDIRTLKVSDNLIFKLLRRGPTSVDQRLPEYTYRLPSTGSDLPDRDQLGMRALHSIVPGAVDRA</sequence>
<dbReference type="RefSeq" id="XP_060329630.1">
    <property type="nucleotide sequence ID" value="XM_060482451.1"/>
</dbReference>
<evidence type="ECO:0000313" key="2">
    <source>
        <dbReference type="Proteomes" id="UP001175211"/>
    </source>
</evidence>
<protein>
    <recommendedName>
        <fullName evidence="3">F-box domain-containing protein</fullName>
    </recommendedName>
</protein>
<dbReference type="AlphaFoldDB" id="A0AA39KA53"/>
<dbReference type="Proteomes" id="UP001175211">
    <property type="component" value="Unassembled WGS sequence"/>
</dbReference>
<keyword evidence="2" id="KW-1185">Reference proteome</keyword>
<dbReference type="EMBL" id="JAUEPS010000022">
    <property type="protein sequence ID" value="KAK0457315.1"/>
    <property type="molecule type" value="Genomic_DNA"/>
</dbReference>
<name>A0AA39KA53_ARMTA</name>
<organism evidence="1 2">
    <name type="scientific">Armillaria tabescens</name>
    <name type="common">Ringless honey mushroom</name>
    <name type="synonym">Agaricus tabescens</name>
    <dbReference type="NCBI Taxonomy" id="1929756"/>
    <lineage>
        <taxon>Eukaryota</taxon>
        <taxon>Fungi</taxon>
        <taxon>Dikarya</taxon>
        <taxon>Basidiomycota</taxon>
        <taxon>Agaricomycotina</taxon>
        <taxon>Agaricomycetes</taxon>
        <taxon>Agaricomycetidae</taxon>
        <taxon>Agaricales</taxon>
        <taxon>Marasmiineae</taxon>
        <taxon>Physalacriaceae</taxon>
        <taxon>Desarmillaria</taxon>
    </lineage>
</organism>
<reference evidence="1" key="1">
    <citation type="submission" date="2023-06" db="EMBL/GenBank/DDBJ databases">
        <authorList>
            <consortium name="Lawrence Berkeley National Laboratory"/>
            <person name="Ahrendt S."/>
            <person name="Sahu N."/>
            <person name="Indic B."/>
            <person name="Wong-Bajracharya J."/>
            <person name="Merenyi Z."/>
            <person name="Ke H.-M."/>
            <person name="Monk M."/>
            <person name="Kocsube S."/>
            <person name="Drula E."/>
            <person name="Lipzen A."/>
            <person name="Balint B."/>
            <person name="Henrissat B."/>
            <person name="Andreopoulos B."/>
            <person name="Martin F.M."/>
            <person name="Harder C.B."/>
            <person name="Rigling D."/>
            <person name="Ford K.L."/>
            <person name="Foster G.D."/>
            <person name="Pangilinan J."/>
            <person name="Papanicolaou A."/>
            <person name="Barry K."/>
            <person name="LaButti K."/>
            <person name="Viragh M."/>
            <person name="Koriabine M."/>
            <person name="Yan M."/>
            <person name="Riley R."/>
            <person name="Champramary S."/>
            <person name="Plett K.L."/>
            <person name="Tsai I.J."/>
            <person name="Slot J."/>
            <person name="Sipos G."/>
            <person name="Plett J."/>
            <person name="Nagy L.G."/>
            <person name="Grigoriev I.V."/>
        </authorList>
    </citation>
    <scope>NUCLEOTIDE SEQUENCE</scope>
    <source>
        <strain evidence="1">CCBAS 213</strain>
    </source>
</reference>
<dbReference type="GeneID" id="85365999"/>
<comment type="caution">
    <text evidence="1">The sequence shown here is derived from an EMBL/GenBank/DDBJ whole genome shotgun (WGS) entry which is preliminary data.</text>
</comment>
<dbReference type="SUPFAM" id="SSF52047">
    <property type="entry name" value="RNI-like"/>
    <property type="match status" value="1"/>
</dbReference>
<evidence type="ECO:0008006" key="3">
    <source>
        <dbReference type="Google" id="ProtNLM"/>
    </source>
</evidence>
<proteinExistence type="predicted"/>
<evidence type="ECO:0000313" key="1">
    <source>
        <dbReference type="EMBL" id="KAK0457315.1"/>
    </source>
</evidence>
<accession>A0AA39KA53</accession>
<dbReference type="InterPro" id="IPR032675">
    <property type="entry name" value="LRR_dom_sf"/>
</dbReference>
<gene>
    <name evidence="1" type="ORF">EV420DRAFT_519448</name>
</gene>
<dbReference type="Gene3D" id="3.80.10.10">
    <property type="entry name" value="Ribonuclease Inhibitor"/>
    <property type="match status" value="1"/>
</dbReference>